<evidence type="ECO:0000256" key="4">
    <source>
        <dbReference type="ARBA" id="ARBA00022729"/>
    </source>
</evidence>
<keyword evidence="6" id="KW-0472">Membrane</keyword>
<dbReference type="InterPro" id="IPR051713">
    <property type="entry name" value="T-cell_Activation_Regulation"/>
</dbReference>
<reference evidence="13" key="4">
    <citation type="submission" date="2025-09" db="UniProtKB">
        <authorList>
            <consortium name="Ensembl"/>
        </authorList>
    </citation>
    <scope>IDENTIFICATION</scope>
    <source>
        <strain evidence="13">JP 163 A</strain>
    </source>
</reference>
<keyword evidence="10" id="KW-0393">Immunoglobulin domain</keyword>
<dbReference type="GO" id="GO:0071222">
    <property type="term" value="P:cellular response to lipopolysaccharide"/>
    <property type="evidence" value="ECO:0007669"/>
    <property type="project" value="TreeGrafter"/>
</dbReference>
<evidence type="ECO:0000313" key="14">
    <source>
        <dbReference type="Proteomes" id="UP000002852"/>
    </source>
</evidence>
<reference evidence="14" key="2">
    <citation type="journal article" date="2013" name="Nat. Genet.">
        <title>The genome of the platyfish, Xiphophorus maculatus, provides insights into evolutionary adaptation and several complex traits.</title>
        <authorList>
            <person name="Schartl M."/>
            <person name="Walter R.B."/>
            <person name="Shen Y."/>
            <person name="Garcia T."/>
            <person name="Catchen J."/>
            <person name="Amores A."/>
            <person name="Braasch I."/>
            <person name="Chalopin D."/>
            <person name="Volff J.N."/>
            <person name="Lesch K.P."/>
            <person name="Bisazza A."/>
            <person name="Minx P."/>
            <person name="Hillier L."/>
            <person name="Wilson R.K."/>
            <person name="Fuerstenberg S."/>
            <person name="Boore J."/>
            <person name="Searle S."/>
            <person name="Postlethwait J.H."/>
            <person name="Warren W.C."/>
        </authorList>
    </citation>
    <scope>NUCLEOTIDE SEQUENCE [LARGE SCALE GENOMIC DNA]</scope>
    <source>
        <strain evidence="14">JP 163 A</strain>
    </source>
</reference>
<feature type="domain" description="Ig-like" evidence="12">
    <location>
        <begin position="42"/>
        <end position="112"/>
    </location>
</feature>
<comment type="subcellular location">
    <subcellularLocation>
        <location evidence="1">Cell membrane</location>
        <topology evidence="1">Single-pass type I membrane protein</topology>
    </subcellularLocation>
</comment>
<evidence type="ECO:0000256" key="1">
    <source>
        <dbReference type="ARBA" id="ARBA00004251"/>
    </source>
</evidence>
<dbReference type="AlphaFoldDB" id="A0A3B5RA22"/>
<dbReference type="InterPro" id="IPR013783">
    <property type="entry name" value="Ig-like_fold"/>
</dbReference>
<dbReference type="PANTHER" id="PTHR25466">
    <property type="entry name" value="T-LYMPHOCYTE ACTIVATION ANTIGEN"/>
    <property type="match status" value="1"/>
</dbReference>
<dbReference type="GO" id="GO:0007166">
    <property type="term" value="P:cell surface receptor signaling pathway"/>
    <property type="evidence" value="ECO:0007669"/>
    <property type="project" value="TreeGrafter"/>
</dbReference>
<organism evidence="13 14">
    <name type="scientific">Xiphophorus maculatus</name>
    <name type="common">Southern platyfish</name>
    <name type="synonym">Platypoecilus maculatus</name>
    <dbReference type="NCBI Taxonomy" id="8083"/>
    <lineage>
        <taxon>Eukaryota</taxon>
        <taxon>Metazoa</taxon>
        <taxon>Chordata</taxon>
        <taxon>Craniata</taxon>
        <taxon>Vertebrata</taxon>
        <taxon>Euteleostomi</taxon>
        <taxon>Actinopterygii</taxon>
        <taxon>Neopterygii</taxon>
        <taxon>Teleostei</taxon>
        <taxon>Neoteleostei</taxon>
        <taxon>Acanthomorphata</taxon>
        <taxon>Ovalentaria</taxon>
        <taxon>Atherinomorphae</taxon>
        <taxon>Cyprinodontiformes</taxon>
        <taxon>Poeciliidae</taxon>
        <taxon>Poeciliinae</taxon>
        <taxon>Xiphophorus</taxon>
    </lineage>
</organism>
<feature type="chain" id="PRO_5017324159" description="Ig-like domain-containing protein" evidence="11">
    <location>
        <begin position="35"/>
        <end position="277"/>
    </location>
</feature>
<dbReference type="SMART" id="SM00409">
    <property type="entry name" value="IG"/>
    <property type="match status" value="1"/>
</dbReference>
<dbReference type="InterPro" id="IPR013106">
    <property type="entry name" value="Ig_V-set"/>
</dbReference>
<dbReference type="GO" id="GO:0009897">
    <property type="term" value="C:external side of plasma membrane"/>
    <property type="evidence" value="ECO:0007669"/>
    <property type="project" value="TreeGrafter"/>
</dbReference>
<name>A0A3B5RA22_XIPMA</name>
<dbReference type="Ensembl" id="ENSXMAT00000040121.1">
    <property type="protein sequence ID" value="ENSXMAP00000040502.1"/>
    <property type="gene ID" value="ENSXMAG00000024798.1"/>
</dbReference>
<evidence type="ECO:0000256" key="7">
    <source>
        <dbReference type="ARBA" id="ARBA00023157"/>
    </source>
</evidence>
<protein>
    <recommendedName>
        <fullName evidence="12">Ig-like domain-containing protein</fullName>
    </recommendedName>
</protein>
<keyword evidence="3" id="KW-0812">Transmembrane</keyword>
<evidence type="ECO:0000256" key="8">
    <source>
        <dbReference type="ARBA" id="ARBA00023170"/>
    </source>
</evidence>
<dbReference type="InterPro" id="IPR007110">
    <property type="entry name" value="Ig-like_dom"/>
</dbReference>
<dbReference type="GeneTree" id="ENSGT00940000154641"/>
<evidence type="ECO:0000256" key="9">
    <source>
        <dbReference type="ARBA" id="ARBA00023180"/>
    </source>
</evidence>
<keyword evidence="5" id="KW-1133">Transmembrane helix</keyword>
<dbReference type="PROSITE" id="PS50835">
    <property type="entry name" value="IG_LIKE"/>
    <property type="match status" value="2"/>
</dbReference>
<dbReference type="InterPro" id="IPR053896">
    <property type="entry name" value="BTN3A2-like_Ig-C"/>
</dbReference>
<dbReference type="Proteomes" id="UP000002852">
    <property type="component" value="Unassembled WGS sequence"/>
</dbReference>
<reference evidence="14" key="1">
    <citation type="submission" date="2012-01" db="EMBL/GenBank/DDBJ databases">
        <authorList>
            <person name="Walter R."/>
            <person name="Schartl M."/>
            <person name="Warren W."/>
        </authorList>
    </citation>
    <scope>NUCLEOTIDE SEQUENCE [LARGE SCALE GENOMIC DNA]</scope>
    <source>
        <strain evidence="14">JP 163 A</strain>
    </source>
</reference>
<dbReference type="InParanoid" id="A0A3B5RA22"/>
<evidence type="ECO:0000256" key="5">
    <source>
        <dbReference type="ARBA" id="ARBA00022989"/>
    </source>
</evidence>
<dbReference type="SUPFAM" id="SSF48726">
    <property type="entry name" value="Immunoglobulin"/>
    <property type="match status" value="2"/>
</dbReference>
<evidence type="ECO:0000256" key="3">
    <source>
        <dbReference type="ARBA" id="ARBA00022692"/>
    </source>
</evidence>
<dbReference type="GO" id="GO:0042102">
    <property type="term" value="P:positive regulation of T cell proliferation"/>
    <property type="evidence" value="ECO:0007669"/>
    <property type="project" value="TreeGrafter"/>
</dbReference>
<evidence type="ECO:0000259" key="12">
    <source>
        <dbReference type="PROSITE" id="PS50835"/>
    </source>
</evidence>
<dbReference type="GO" id="GO:0042130">
    <property type="term" value="P:negative regulation of T cell proliferation"/>
    <property type="evidence" value="ECO:0007669"/>
    <property type="project" value="TreeGrafter"/>
</dbReference>
<dbReference type="PANTHER" id="PTHR25466:SF14">
    <property type="entry name" value="BUTYROPHILIN SUBFAMILY 2 MEMBER A2-LIKE-RELATED"/>
    <property type="match status" value="1"/>
</dbReference>
<dbReference type="InterPro" id="IPR003599">
    <property type="entry name" value="Ig_sub"/>
</dbReference>
<keyword evidence="2" id="KW-1003">Cell membrane</keyword>
<evidence type="ECO:0000256" key="10">
    <source>
        <dbReference type="ARBA" id="ARBA00023319"/>
    </source>
</evidence>
<feature type="domain" description="Ig-like" evidence="12">
    <location>
        <begin position="126"/>
        <end position="222"/>
    </location>
</feature>
<keyword evidence="14" id="KW-1185">Reference proteome</keyword>
<evidence type="ECO:0000313" key="13">
    <source>
        <dbReference type="Ensembl" id="ENSXMAP00000040502.1"/>
    </source>
</evidence>
<evidence type="ECO:0000256" key="11">
    <source>
        <dbReference type="SAM" id="SignalP"/>
    </source>
</evidence>
<dbReference type="Pfam" id="PF22705">
    <property type="entry name" value="C2-set_3"/>
    <property type="match status" value="1"/>
</dbReference>
<keyword evidence="4 11" id="KW-0732">Signal</keyword>
<evidence type="ECO:0000256" key="6">
    <source>
        <dbReference type="ARBA" id="ARBA00023136"/>
    </source>
</evidence>
<dbReference type="GO" id="GO:0031295">
    <property type="term" value="P:T cell costimulation"/>
    <property type="evidence" value="ECO:0007669"/>
    <property type="project" value="TreeGrafter"/>
</dbReference>
<dbReference type="Gene3D" id="2.60.40.10">
    <property type="entry name" value="Immunoglobulins"/>
    <property type="match status" value="2"/>
</dbReference>
<dbReference type="GO" id="GO:0006955">
    <property type="term" value="P:immune response"/>
    <property type="evidence" value="ECO:0007669"/>
    <property type="project" value="TreeGrafter"/>
</dbReference>
<sequence length="277" mass="31662">MILQRDLGFLLSTIQLNFHLFLFLIADTETSVSCVINQDCILPCRFKNGVTVMEWESKTSSLIVSYDHRGFSYSESFRSRASLFEDQISRGNGDLLLRGVKVDDEGRYRCTAKINGIYYTNLVVLPIEAPVSTFRIHQDGNRITCSSEGIYPQPELTWSTEPPSNTTLQNRTTVHQTEEKLYDISSSLTVPDCSDRIYSCTIRTQLTKIENKTTGPTRSKITTKKTSTKQTANKNYRVAGWRRAHRVRTHPGCWLGVGRHKLTDQLQERMIKTLKQK</sequence>
<keyword evidence="9" id="KW-0325">Glycoprotein</keyword>
<reference evidence="13" key="3">
    <citation type="submission" date="2025-08" db="UniProtKB">
        <authorList>
            <consortium name="Ensembl"/>
        </authorList>
    </citation>
    <scope>IDENTIFICATION</scope>
    <source>
        <strain evidence="13">JP 163 A</strain>
    </source>
</reference>
<proteinExistence type="predicted"/>
<feature type="signal peptide" evidence="11">
    <location>
        <begin position="1"/>
        <end position="34"/>
    </location>
</feature>
<keyword evidence="7" id="KW-1015">Disulfide bond</keyword>
<accession>A0A3B5RA22</accession>
<evidence type="ECO:0000256" key="2">
    <source>
        <dbReference type="ARBA" id="ARBA00022475"/>
    </source>
</evidence>
<dbReference type="OMA" id="DENMITC"/>
<dbReference type="InterPro" id="IPR036179">
    <property type="entry name" value="Ig-like_dom_sf"/>
</dbReference>
<keyword evidence="8" id="KW-0675">Receptor</keyword>
<dbReference type="Pfam" id="PF07686">
    <property type="entry name" value="V-set"/>
    <property type="match status" value="1"/>
</dbReference>